<sequence>MDECIKRFDRLISRALVKPKKKCSLSFDGFRDKALRTIKNVLMFVPTIGTRFLSSTHSREKGNGETACEVFKQSVDRLAQEDITVHAIVTDNAGDMNRACRLLQETTAESVNEDGEDVVIHPYAHVKQVHCCAHNNNLMSNDIIRECFGPLQEDILPVITRLKRNQTRLRNIQKRLDRKGKLPWRQRQSKKRGRKRKTYLGVVKFVDTRWASFFLASKRLLEIREEATILWAELEDERVLRERAAERKALKAWKKEKAEALANDREVPERPTFVPVPKRVIPWARLKGCAKLLEPFKKYNDRIEGDKDTLVDVWHAHQILLSDVSALSMTPGVGDIRVVKQMMEERWNDKDTFSADLVHAAMLFVP</sequence>
<dbReference type="SUPFAM" id="SSF53098">
    <property type="entry name" value="Ribonuclease H-like"/>
    <property type="match status" value="1"/>
</dbReference>
<dbReference type="EMBL" id="BDIP01006343">
    <property type="protein sequence ID" value="GCA64160.1"/>
    <property type="molecule type" value="Genomic_DNA"/>
</dbReference>
<gene>
    <name evidence="1" type="ORF">KIPB_013407</name>
</gene>
<comment type="caution">
    <text evidence="1">The sequence shown here is derived from an EMBL/GenBank/DDBJ whole genome shotgun (WGS) entry which is preliminary data.</text>
</comment>
<dbReference type="AlphaFoldDB" id="A0A391NUD0"/>
<dbReference type="Proteomes" id="UP000265618">
    <property type="component" value="Unassembled WGS sequence"/>
</dbReference>
<name>A0A391NUD0_9EUKA</name>
<organism evidence="1 2">
    <name type="scientific">Kipferlia bialata</name>
    <dbReference type="NCBI Taxonomy" id="797122"/>
    <lineage>
        <taxon>Eukaryota</taxon>
        <taxon>Metamonada</taxon>
        <taxon>Carpediemonas-like organisms</taxon>
        <taxon>Kipferlia</taxon>
    </lineage>
</organism>
<evidence type="ECO:0000313" key="1">
    <source>
        <dbReference type="EMBL" id="GCA64160.1"/>
    </source>
</evidence>
<feature type="non-terminal residue" evidence="1">
    <location>
        <position position="1"/>
    </location>
</feature>
<accession>A0A391NUD0</accession>
<proteinExistence type="predicted"/>
<keyword evidence="2" id="KW-1185">Reference proteome</keyword>
<dbReference type="InterPro" id="IPR012337">
    <property type="entry name" value="RNaseH-like_sf"/>
</dbReference>
<reference evidence="1 2" key="1">
    <citation type="journal article" date="2018" name="PLoS ONE">
        <title>The draft genome of Kipferlia bialata reveals reductive genome evolution in fornicate parasites.</title>
        <authorList>
            <person name="Tanifuji G."/>
            <person name="Takabayashi S."/>
            <person name="Kume K."/>
            <person name="Takagi M."/>
            <person name="Nakayama T."/>
            <person name="Kamikawa R."/>
            <person name="Inagaki Y."/>
            <person name="Hashimoto T."/>
        </authorList>
    </citation>
    <scope>NUCLEOTIDE SEQUENCE [LARGE SCALE GENOMIC DNA]</scope>
    <source>
        <strain evidence="1">NY0173</strain>
    </source>
</reference>
<evidence type="ECO:0000313" key="2">
    <source>
        <dbReference type="Proteomes" id="UP000265618"/>
    </source>
</evidence>
<protein>
    <submittedName>
        <fullName evidence="1">Uncharacterized protein</fullName>
    </submittedName>
</protein>